<protein>
    <submittedName>
        <fullName evidence="3">Uncharacterized protein</fullName>
    </submittedName>
</protein>
<accession>A0A914DP28</accession>
<sequence length="94" mass="10041">ETPETIPRNFGPRFRRDAESTLPSDKAVVVDAQLNSTPIPTTTSSGEELPEGSGQELLSHNELALPKEQAKRSSNEVEGSGQNLPPDASGEEVN</sequence>
<evidence type="ECO:0000313" key="2">
    <source>
        <dbReference type="Proteomes" id="UP000887540"/>
    </source>
</evidence>
<name>A0A914DP28_9BILA</name>
<keyword evidence="2" id="KW-1185">Reference proteome</keyword>
<reference evidence="3" key="1">
    <citation type="submission" date="2022-11" db="UniProtKB">
        <authorList>
            <consortium name="WormBaseParasite"/>
        </authorList>
    </citation>
    <scope>IDENTIFICATION</scope>
</reference>
<dbReference type="WBParaSite" id="ACRNAN_scaffold31457.g22362.t1">
    <property type="protein sequence ID" value="ACRNAN_scaffold31457.g22362.t1"/>
    <property type="gene ID" value="ACRNAN_scaffold31457.g22362"/>
</dbReference>
<organism evidence="2 3">
    <name type="scientific">Acrobeloides nanus</name>
    <dbReference type="NCBI Taxonomy" id="290746"/>
    <lineage>
        <taxon>Eukaryota</taxon>
        <taxon>Metazoa</taxon>
        <taxon>Ecdysozoa</taxon>
        <taxon>Nematoda</taxon>
        <taxon>Chromadorea</taxon>
        <taxon>Rhabditida</taxon>
        <taxon>Tylenchina</taxon>
        <taxon>Cephalobomorpha</taxon>
        <taxon>Cephaloboidea</taxon>
        <taxon>Cephalobidae</taxon>
        <taxon>Acrobeloides</taxon>
    </lineage>
</organism>
<dbReference type="AlphaFoldDB" id="A0A914DP28"/>
<proteinExistence type="predicted"/>
<dbReference type="Proteomes" id="UP000887540">
    <property type="component" value="Unplaced"/>
</dbReference>
<feature type="region of interest" description="Disordered" evidence="1">
    <location>
        <begin position="1"/>
        <end position="94"/>
    </location>
</feature>
<evidence type="ECO:0000256" key="1">
    <source>
        <dbReference type="SAM" id="MobiDB-lite"/>
    </source>
</evidence>
<evidence type="ECO:0000313" key="3">
    <source>
        <dbReference type="WBParaSite" id="ACRNAN_scaffold31457.g22362.t1"/>
    </source>
</evidence>
<feature type="compositionally biased region" description="Polar residues" evidence="1">
    <location>
        <begin position="33"/>
        <end position="46"/>
    </location>
</feature>